<dbReference type="GO" id="GO:1990140">
    <property type="term" value="C:molybdopterin synthase complex"/>
    <property type="evidence" value="ECO:0007669"/>
    <property type="project" value="UniProtKB-UniRule"/>
</dbReference>
<dbReference type="Proteomes" id="UP001162060">
    <property type="component" value="Unassembled WGS sequence"/>
</dbReference>
<evidence type="ECO:0000256" key="6">
    <source>
        <dbReference type="HAMAP-Rule" id="MF_03051"/>
    </source>
</evidence>
<dbReference type="NCBIfam" id="TIGR01682">
    <property type="entry name" value="moaD"/>
    <property type="match status" value="1"/>
</dbReference>
<dbReference type="InterPro" id="IPR044672">
    <property type="entry name" value="MOCS2A"/>
</dbReference>
<comment type="function">
    <text evidence="6">Acts as a sulfur carrier required for molybdopterin biosynthesis. Component of the molybdopterin synthase complex that catalyzes the conversion of precursor Z into molybdopterin by mediating the incorporation of 2 sulfur atoms into precursor Z to generate a dithiolene group. In the complex, serves as sulfur donor by being thiocarboxylated (-COSH) at its C-terminus by by the MOCS3 homolog. After interaction with MOCS2B, the sulfur is then transferred to precursor Z to form molybdopterin.</text>
</comment>
<comment type="subcellular location">
    <subcellularLocation>
        <location evidence="6">Cytoplasm</location>
    </subcellularLocation>
</comment>
<comment type="similarity">
    <text evidence="6">Belongs to the MoaD family. MOCS2A subfamily.</text>
</comment>
<dbReference type="GO" id="GO:0000166">
    <property type="term" value="F:nucleotide binding"/>
    <property type="evidence" value="ECO:0007669"/>
    <property type="project" value="UniProtKB-KW"/>
</dbReference>
<keyword evidence="3 6" id="KW-0597">Phosphoprotein</keyword>
<dbReference type="GO" id="GO:0030366">
    <property type="term" value="F:molybdopterin synthase activity"/>
    <property type="evidence" value="ECO:0007669"/>
    <property type="project" value="UniProtKB-UniRule"/>
</dbReference>
<feature type="modified residue" description="Glycyl adenylate; alternate" evidence="6">
    <location>
        <position position="84"/>
    </location>
</feature>
<dbReference type="InterPro" id="IPR003749">
    <property type="entry name" value="ThiS/MoaD-like"/>
</dbReference>
<evidence type="ECO:0000256" key="1">
    <source>
        <dbReference type="ARBA" id="ARBA00005046"/>
    </source>
</evidence>
<comment type="PTM">
    <text evidence="6">C-terminal thiocarboxylation occurs in 2 steps, it is first acyl-adenylated (-COAMP) via the hesA/moeB/thiF part of the MOCS3 homolog, then thiocarboxylated (-COSH) via the rhodanese domain of the MOCS3 homolog.</text>
</comment>
<dbReference type="Pfam" id="PF02597">
    <property type="entry name" value="ThiS"/>
    <property type="match status" value="1"/>
</dbReference>
<evidence type="ECO:0000256" key="2">
    <source>
        <dbReference type="ARBA" id="ARBA00022490"/>
    </source>
</evidence>
<evidence type="ECO:0000256" key="4">
    <source>
        <dbReference type="ARBA" id="ARBA00022741"/>
    </source>
</evidence>
<dbReference type="GO" id="GO:1990133">
    <property type="term" value="C:molybdopterin adenylyltransferase complex"/>
    <property type="evidence" value="ECO:0007669"/>
    <property type="project" value="TreeGrafter"/>
</dbReference>
<dbReference type="HAMAP" id="MF_03051">
    <property type="entry name" value="MOCS2A"/>
    <property type="match status" value="1"/>
</dbReference>
<dbReference type="PANTHER" id="PTHR33359">
    <property type="entry name" value="MOLYBDOPTERIN SYNTHASE SULFUR CARRIER SUBUNIT"/>
    <property type="match status" value="1"/>
</dbReference>
<gene>
    <name evidence="7" type="ORF">PM001_LOCUS12895</name>
</gene>
<dbReference type="InterPro" id="IPR016155">
    <property type="entry name" value="Mopterin_synth/thiamin_S_b"/>
</dbReference>
<comment type="subunit">
    <text evidence="6">Heterotetramer; composed of 2 small (MOCS2A) and 2 large (MOCS2B) subunits.</text>
</comment>
<keyword evidence="4 6" id="KW-0547">Nucleotide-binding</keyword>
<accession>A0AAV1TZA5</accession>
<keyword evidence="2 6" id="KW-0963">Cytoplasm</keyword>
<dbReference type="CDD" id="cd00754">
    <property type="entry name" value="Ubl_MoaD"/>
    <property type="match status" value="1"/>
</dbReference>
<dbReference type="Gene3D" id="3.10.20.30">
    <property type="match status" value="1"/>
</dbReference>
<comment type="caution">
    <text evidence="7">The sequence shown here is derived from an EMBL/GenBank/DDBJ whole genome shotgun (WGS) entry which is preliminary data.</text>
</comment>
<feature type="modified residue" description="1-thioglycine; alternate" evidence="6">
    <location>
        <position position="84"/>
    </location>
</feature>
<reference evidence="7" key="1">
    <citation type="submission" date="2024-01" db="EMBL/GenBank/DDBJ databases">
        <authorList>
            <person name="Webb A."/>
        </authorList>
    </citation>
    <scope>NUCLEOTIDE SEQUENCE</scope>
    <source>
        <strain evidence="7">Pm1</strain>
    </source>
</reference>
<proteinExistence type="inferred from homology"/>
<evidence type="ECO:0000256" key="5">
    <source>
        <dbReference type="ARBA" id="ARBA00023150"/>
    </source>
</evidence>
<dbReference type="SUPFAM" id="SSF54285">
    <property type="entry name" value="MoaD/ThiS"/>
    <property type="match status" value="1"/>
</dbReference>
<name>A0AAV1TZA5_9STRA</name>
<keyword evidence="5 6" id="KW-0501">Molybdenum cofactor biosynthesis</keyword>
<dbReference type="InterPro" id="IPR012675">
    <property type="entry name" value="Beta-grasp_dom_sf"/>
</dbReference>
<protein>
    <recommendedName>
        <fullName evidence="6">Molybdopterin synthase sulfur carrier subunit</fullName>
    </recommendedName>
    <alternativeName>
        <fullName evidence="6">Molybdenum cofactor synthesis protein 2 small subunit</fullName>
    </alternativeName>
    <alternativeName>
        <fullName evidence="6">Molybdenum cofactor synthesis protein 2A</fullName>
        <shortName evidence="6">MOCS2A</shortName>
    </alternativeName>
    <alternativeName>
        <fullName evidence="6">Sulfur carrier protein MOCS2A</fullName>
    </alternativeName>
</protein>
<comment type="pathway">
    <text evidence="1 6">Cofactor biosynthesis; molybdopterin biosynthesis.</text>
</comment>
<evidence type="ECO:0000313" key="7">
    <source>
        <dbReference type="EMBL" id="CAK7927745.1"/>
    </source>
</evidence>
<dbReference type="PANTHER" id="PTHR33359:SF1">
    <property type="entry name" value="MOLYBDOPTERIN SYNTHASE SULFUR CARRIER SUBUNIT"/>
    <property type="match status" value="1"/>
</dbReference>
<dbReference type="AlphaFoldDB" id="A0AAV1TZA5"/>
<evidence type="ECO:0000256" key="3">
    <source>
        <dbReference type="ARBA" id="ARBA00022553"/>
    </source>
</evidence>
<organism evidence="7 8">
    <name type="scientific">Peronospora matthiolae</name>
    <dbReference type="NCBI Taxonomy" id="2874970"/>
    <lineage>
        <taxon>Eukaryota</taxon>
        <taxon>Sar</taxon>
        <taxon>Stramenopiles</taxon>
        <taxon>Oomycota</taxon>
        <taxon>Peronosporomycetes</taxon>
        <taxon>Peronosporales</taxon>
        <taxon>Peronosporaceae</taxon>
        <taxon>Peronospora</taxon>
    </lineage>
</organism>
<sequence length="84" mass="9309">MMVIKVLYFASAREDIGLREERLQLPDESNITLASLRRLLLDKYPHATSTIESITFALNLEYSDDDVALTDGDEVALIPPISGG</sequence>
<dbReference type="GO" id="GO:0006777">
    <property type="term" value="P:Mo-molybdopterin cofactor biosynthetic process"/>
    <property type="evidence" value="ECO:0007669"/>
    <property type="project" value="UniProtKB-UniRule"/>
</dbReference>
<dbReference type="InterPro" id="IPR028887">
    <property type="entry name" value="MOCS2A_euk"/>
</dbReference>
<evidence type="ECO:0000313" key="8">
    <source>
        <dbReference type="Proteomes" id="UP001162060"/>
    </source>
</evidence>
<dbReference type="EMBL" id="CAKLBY020000115">
    <property type="protein sequence ID" value="CAK7927745.1"/>
    <property type="molecule type" value="Genomic_DNA"/>
</dbReference>
<dbReference type="FunFam" id="3.10.20.30:FF:000010">
    <property type="entry name" value="Molybdopterin synthase sulfur carrier subunit"/>
    <property type="match status" value="1"/>
</dbReference>